<protein>
    <submittedName>
        <fullName evidence="7">ANKRD50</fullName>
    </submittedName>
</protein>
<evidence type="ECO:0000256" key="2">
    <source>
        <dbReference type="SAM" id="Coils"/>
    </source>
</evidence>
<keyword evidence="8" id="KW-1185">Reference proteome</keyword>
<feature type="coiled-coil region" evidence="2">
    <location>
        <begin position="315"/>
        <end position="342"/>
    </location>
</feature>
<dbReference type="AlphaFoldDB" id="A0A6J8BTU5"/>
<dbReference type="InterPro" id="IPR027417">
    <property type="entry name" value="P-loop_NTPase"/>
</dbReference>
<feature type="compositionally biased region" description="Polar residues" evidence="3">
    <location>
        <begin position="1043"/>
        <end position="1055"/>
    </location>
</feature>
<dbReference type="PROSITE" id="PS50088">
    <property type="entry name" value="ANK_REPEAT"/>
    <property type="match status" value="1"/>
</dbReference>
<feature type="domain" description="Novel STAND NTPase 3" evidence="6">
    <location>
        <begin position="395"/>
        <end position="546"/>
    </location>
</feature>
<feature type="compositionally biased region" description="Polar residues" evidence="3">
    <location>
        <begin position="1071"/>
        <end position="1083"/>
    </location>
</feature>
<dbReference type="Proteomes" id="UP000507470">
    <property type="component" value="Unassembled WGS sequence"/>
</dbReference>
<keyword evidence="4" id="KW-0472">Membrane</keyword>
<keyword evidence="2" id="KW-0175">Coiled coil</keyword>
<feature type="compositionally biased region" description="Basic and acidic residues" evidence="3">
    <location>
        <begin position="1028"/>
        <end position="1042"/>
    </location>
</feature>
<keyword evidence="4" id="KW-1133">Transmembrane helix</keyword>
<evidence type="ECO:0000313" key="7">
    <source>
        <dbReference type="EMBL" id="CAC5387408.1"/>
    </source>
</evidence>
<feature type="compositionally biased region" description="Basic residues" evidence="3">
    <location>
        <begin position="1117"/>
        <end position="1134"/>
    </location>
</feature>
<dbReference type="Gene3D" id="3.40.50.300">
    <property type="entry name" value="P-loop containing nucleotide triphosphate hydrolases"/>
    <property type="match status" value="1"/>
</dbReference>
<keyword evidence="1" id="KW-0040">ANK repeat</keyword>
<evidence type="ECO:0000313" key="8">
    <source>
        <dbReference type="Proteomes" id="UP000507470"/>
    </source>
</evidence>
<sequence length="1141" mass="132098">MILQIEDVILVISTVIIGLAFVIPSYRLVKWTFTGSSIVLNTKGTVGIGYGSTIKITGRIKQKHKCNFKLYWQKIESNNKARNITFCNTIKYYGTKSKTLAPVFVINKAEKEDAGIYQLKYESNKEVVISAQISIQVSGDTADNSISVEKNNFMRYVLLNGLGRDCVLQLFRHHVKENDLQKHLNTWKCILRQQCQNYQIDVLFPQTGNVRSADFDFSLLYTLLRNTLNLKPPTDGWFKNPKPGSILKADDIQRIRYHRNDAAHNSTQNLPKKEFNNRWNDLSKAINRLSNGNLTKEIKSLSQRTFDIHYENEYIHLLSQRVREIQNDLDSCRKELSDVQSNLAIHRSELSDVQLKLVICQRQGDQKEVTNHVPRHIRGNHIEILGNWKRNNSVFVKVKGFRQVLNMVQSTNAVIIIGGPGSGKTVTARSIALHLQEEGWEVVPVFKPEEINDYRNKRIKQLFVLDDFVGTFSLDLSLYDKIVQYITSMFPSEKHNTKVLLICRKSVYIAAVKKLQGLSSVKVIELESIENGLDNDEKRRILQKHCDTMSVPKKNYEHLSIENANIMFPFLCELFAGNEKFQSIGERFFRKPFEGLCMEFDIMQDRNTVHYAALIMCMISNNCLSIGRLLEEKTKVFLYNSVGLNQGTADRLLQDALEQMIGTYVIEIDDHFSFIHDSLFDILAYHYGRRVKYCPEMIRYLPSKCISNMVCVDSNQSVDEFSIQIPEDQFNSLAERLFTDIQNLKLYEVFMMKLLYHEPFVRAFIEMLNKESYDSLKSVFLSVQENATCEHPDHIDNMVHNLLADLAFFVFEEERYCIRVISWVVYFGHFQLLQYIMDRVHDEEGSYRSVFGSEKMEHTRLLVLCCYRINEKMTKLLLDHIDLDCINENLLTNNMLEIVPNAHRTHTPLTAACQVGNLPIVKLLVQSGPKINENDPNTLLSLSLARYYGHTEIVDFLLCNNRSQSTYITIGQPIDEHTVHIITCKIDECPSINMTCKSRTHLSGKDQQIERDIRDRKVNMKRKRCEKRKRENNQFCKARETVSSKSRQNDAPTQARLSQMVRWANREINNKSKQNFRRNSQGNSKISTKTTKSKTLTMQDDGDSMIRYLVKGNLRGNNRRRKQKEPKPKHSAAKKSRDYSC</sequence>
<evidence type="ECO:0000256" key="1">
    <source>
        <dbReference type="PROSITE-ProRule" id="PRU00023"/>
    </source>
</evidence>
<evidence type="ECO:0000259" key="5">
    <source>
        <dbReference type="Pfam" id="PF18738"/>
    </source>
</evidence>
<dbReference type="PROSITE" id="PS50297">
    <property type="entry name" value="ANK_REP_REGION"/>
    <property type="match status" value="1"/>
</dbReference>
<dbReference type="Pfam" id="PF12796">
    <property type="entry name" value="Ank_2"/>
    <property type="match status" value="1"/>
</dbReference>
<dbReference type="OrthoDB" id="6149069at2759"/>
<dbReference type="InterPro" id="IPR002110">
    <property type="entry name" value="Ankyrin_rpt"/>
</dbReference>
<feature type="transmembrane region" description="Helical" evidence="4">
    <location>
        <begin position="7"/>
        <end position="26"/>
    </location>
</feature>
<organism evidence="7 8">
    <name type="scientific">Mytilus coruscus</name>
    <name type="common">Sea mussel</name>
    <dbReference type="NCBI Taxonomy" id="42192"/>
    <lineage>
        <taxon>Eukaryota</taxon>
        <taxon>Metazoa</taxon>
        <taxon>Spiralia</taxon>
        <taxon>Lophotrochozoa</taxon>
        <taxon>Mollusca</taxon>
        <taxon>Bivalvia</taxon>
        <taxon>Autobranchia</taxon>
        <taxon>Pteriomorphia</taxon>
        <taxon>Mytilida</taxon>
        <taxon>Mytiloidea</taxon>
        <taxon>Mytilidae</taxon>
        <taxon>Mytilinae</taxon>
        <taxon>Mytilus</taxon>
    </lineage>
</organism>
<keyword evidence="4" id="KW-0812">Transmembrane</keyword>
<gene>
    <name evidence="7" type="ORF">MCOR_22745</name>
</gene>
<accession>A0A6J8BTU5</accession>
<evidence type="ECO:0000259" key="6">
    <source>
        <dbReference type="Pfam" id="PF20720"/>
    </source>
</evidence>
<dbReference type="InterPro" id="IPR036770">
    <property type="entry name" value="Ankyrin_rpt-contain_sf"/>
</dbReference>
<dbReference type="Pfam" id="PF18738">
    <property type="entry name" value="HEPN_DZIP3"/>
    <property type="match status" value="1"/>
</dbReference>
<reference evidence="7 8" key="1">
    <citation type="submission" date="2020-06" db="EMBL/GenBank/DDBJ databases">
        <authorList>
            <person name="Li R."/>
            <person name="Bekaert M."/>
        </authorList>
    </citation>
    <scope>NUCLEOTIDE SEQUENCE [LARGE SCALE GENOMIC DNA]</scope>
    <source>
        <strain evidence="8">wild</strain>
    </source>
</reference>
<evidence type="ECO:0000256" key="3">
    <source>
        <dbReference type="SAM" id="MobiDB-lite"/>
    </source>
</evidence>
<feature type="region of interest" description="Disordered" evidence="3">
    <location>
        <begin position="1022"/>
        <end position="1055"/>
    </location>
</feature>
<feature type="region of interest" description="Disordered" evidence="3">
    <location>
        <begin position="1068"/>
        <end position="1141"/>
    </location>
</feature>
<dbReference type="Gene3D" id="1.25.40.20">
    <property type="entry name" value="Ankyrin repeat-containing domain"/>
    <property type="match status" value="1"/>
</dbReference>
<proteinExistence type="predicted"/>
<feature type="domain" description="DZIP3-like HEPN" evidence="5">
    <location>
        <begin position="184"/>
        <end position="314"/>
    </location>
</feature>
<name>A0A6J8BTU5_MYTCO</name>
<feature type="compositionally biased region" description="Low complexity" evidence="3">
    <location>
        <begin position="1084"/>
        <end position="1095"/>
    </location>
</feature>
<dbReference type="SMART" id="SM00248">
    <property type="entry name" value="ANK"/>
    <property type="match status" value="3"/>
</dbReference>
<dbReference type="InterPro" id="IPR041249">
    <property type="entry name" value="HEPN_DZIP3"/>
</dbReference>
<dbReference type="Pfam" id="PF20720">
    <property type="entry name" value="nSTAND3"/>
    <property type="match status" value="1"/>
</dbReference>
<evidence type="ECO:0000256" key="4">
    <source>
        <dbReference type="SAM" id="Phobius"/>
    </source>
</evidence>
<feature type="repeat" description="ANK" evidence="1">
    <location>
        <begin position="904"/>
        <end position="936"/>
    </location>
</feature>
<dbReference type="EMBL" id="CACVKT020004000">
    <property type="protein sequence ID" value="CAC5387408.1"/>
    <property type="molecule type" value="Genomic_DNA"/>
</dbReference>
<dbReference type="SUPFAM" id="SSF52540">
    <property type="entry name" value="P-loop containing nucleoside triphosphate hydrolases"/>
    <property type="match status" value="1"/>
</dbReference>
<dbReference type="InterPro" id="IPR049050">
    <property type="entry name" value="nSTAND3"/>
</dbReference>
<dbReference type="SUPFAM" id="SSF48403">
    <property type="entry name" value="Ankyrin repeat"/>
    <property type="match status" value="1"/>
</dbReference>